<dbReference type="EC" id="3.1.11.6" evidence="6"/>
<evidence type="ECO:0000256" key="1">
    <source>
        <dbReference type="ARBA" id="ARBA00009998"/>
    </source>
</evidence>
<evidence type="ECO:0000256" key="4">
    <source>
        <dbReference type="ARBA" id="ARBA00022801"/>
    </source>
</evidence>
<evidence type="ECO:0000256" key="3">
    <source>
        <dbReference type="ARBA" id="ARBA00022722"/>
    </source>
</evidence>
<dbReference type="EMBL" id="BAAAZO010000001">
    <property type="protein sequence ID" value="GAA3590507.1"/>
    <property type="molecule type" value="Genomic_DNA"/>
</dbReference>
<evidence type="ECO:0000313" key="8">
    <source>
        <dbReference type="Proteomes" id="UP001501074"/>
    </source>
</evidence>
<keyword evidence="3 6" id="KW-0540">Nuclease</keyword>
<evidence type="ECO:0000256" key="5">
    <source>
        <dbReference type="ARBA" id="ARBA00022839"/>
    </source>
</evidence>
<comment type="subcellular location">
    <subcellularLocation>
        <location evidence="6">Cytoplasm</location>
    </subcellularLocation>
</comment>
<dbReference type="Gene3D" id="1.10.287.1040">
    <property type="entry name" value="Exonuclease VII, small subunit"/>
    <property type="match status" value="1"/>
</dbReference>
<comment type="subunit">
    <text evidence="6">Heterooligomer composed of large and small subunits.</text>
</comment>
<reference evidence="8" key="1">
    <citation type="journal article" date="2019" name="Int. J. Syst. Evol. Microbiol.">
        <title>The Global Catalogue of Microorganisms (GCM) 10K type strain sequencing project: providing services to taxonomists for standard genome sequencing and annotation.</title>
        <authorList>
            <consortium name="The Broad Institute Genomics Platform"/>
            <consortium name="The Broad Institute Genome Sequencing Center for Infectious Disease"/>
            <person name="Wu L."/>
            <person name="Ma J."/>
        </authorList>
    </citation>
    <scope>NUCLEOTIDE SEQUENCE [LARGE SCALE GENOMIC DNA]</scope>
    <source>
        <strain evidence="8">JCM 16902</strain>
    </source>
</reference>
<dbReference type="RefSeq" id="WP_231485397.1">
    <property type="nucleotide sequence ID" value="NZ_BAAAZO010000001.1"/>
</dbReference>
<evidence type="ECO:0000313" key="7">
    <source>
        <dbReference type="EMBL" id="GAA3590507.1"/>
    </source>
</evidence>
<keyword evidence="4 6" id="KW-0378">Hydrolase</keyword>
<dbReference type="NCBIfam" id="NF002139">
    <property type="entry name" value="PRK00977.1-3"/>
    <property type="match status" value="1"/>
</dbReference>
<keyword evidence="2 6" id="KW-0963">Cytoplasm</keyword>
<dbReference type="SUPFAM" id="SSF116842">
    <property type="entry name" value="XseB-like"/>
    <property type="match status" value="1"/>
</dbReference>
<dbReference type="HAMAP" id="MF_00337">
    <property type="entry name" value="Exonuc_7_S"/>
    <property type="match status" value="1"/>
</dbReference>
<evidence type="ECO:0000256" key="6">
    <source>
        <dbReference type="HAMAP-Rule" id="MF_00337"/>
    </source>
</evidence>
<dbReference type="Pfam" id="PF02609">
    <property type="entry name" value="Exonuc_VII_S"/>
    <property type="match status" value="1"/>
</dbReference>
<comment type="caution">
    <text evidence="7">The sequence shown here is derived from an EMBL/GenBank/DDBJ whole genome shotgun (WGS) entry which is preliminary data.</text>
</comment>
<protein>
    <recommendedName>
        <fullName evidence="6">Exodeoxyribonuclease 7 small subunit</fullName>
        <ecNumber evidence="6">3.1.11.6</ecNumber>
    </recommendedName>
    <alternativeName>
        <fullName evidence="6">Exodeoxyribonuclease VII small subunit</fullName>
        <shortName evidence="6">Exonuclease VII small subunit</shortName>
    </alternativeName>
</protein>
<dbReference type="Proteomes" id="UP001501074">
    <property type="component" value="Unassembled WGS sequence"/>
</dbReference>
<sequence>MTPSPKKTDDDPLEKAAAEAAALDAELAELSYEQARDELVGVVRRLESGAETLEESLALWERGEALARRCETWLAGAQAKLDARLPAEDD</sequence>
<keyword evidence="8" id="KW-1185">Reference proteome</keyword>
<dbReference type="InterPro" id="IPR037004">
    <property type="entry name" value="Exonuc_VII_ssu_sf"/>
</dbReference>
<dbReference type="NCBIfam" id="TIGR01280">
    <property type="entry name" value="xseB"/>
    <property type="match status" value="1"/>
</dbReference>
<evidence type="ECO:0000256" key="2">
    <source>
        <dbReference type="ARBA" id="ARBA00022490"/>
    </source>
</evidence>
<dbReference type="PANTHER" id="PTHR34137">
    <property type="entry name" value="EXODEOXYRIBONUCLEASE 7 SMALL SUBUNIT"/>
    <property type="match status" value="1"/>
</dbReference>
<gene>
    <name evidence="6" type="primary">xseB</name>
    <name evidence="7" type="ORF">GCM10022223_01220</name>
</gene>
<name>A0ABP6YV73_9ACTN</name>
<dbReference type="PANTHER" id="PTHR34137:SF1">
    <property type="entry name" value="EXODEOXYRIBONUCLEASE 7 SMALL SUBUNIT"/>
    <property type="match status" value="1"/>
</dbReference>
<dbReference type="InterPro" id="IPR003761">
    <property type="entry name" value="Exonuc_VII_S"/>
</dbReference>
<proteinExistence type="inferred from homology"/>
<comment type="catalytic activity">
    <reaction evidence="6">
        <text>Exonucleolytic cleavage in either 5'- to 3'- or 3'- to 5'-direction to yield nucleoside 5'-phosphates.</text>
        <dbReference type="EC" id="3.1.11.6"/>
    </reaction>
</comment>
<organism evidence="7 8">
    <name type="scientific">Kineosporia mesophila</name>
    <dbReference type="NCBI Taxonomy" id="566012"/>
    <lineage>
        <taxon>Bacteria</taxon>
        <taxon>Bacillati</taxon>
        <taxon>Actinomycetota</taxon>
        <taxon>Actinomycetes</taxon>
        <taxon>Kineosporiales</taxon>
        <taxon>Kineosporiaceae</taxon>
        <taxon>Kineosporia</taxon>
    </lineage>
</organism>
<accession>A0ABP6YV73</accession>
<comment type="similarity">
    <text evidence="1 6">Belongs to the XseB family.</text>
</comment>
<keyword evidence="5 6" id="KW-0269">Exonuclease</keyword>
<comment type="function">
    <text evidence="6">Bidirectionally degrades single-stranded DNA into large acid-insoluble oligonucleotides, which are then degraded further into small acid-soluble oligonucleotides.</text>
</comment>